<organism evidence="1 2">
    <name type="scientific">Archangium lansingense</name>
    <dbReference type="NCBI Taxonomy" id="2995310"/>
    <lineage>
        <taxon>Bacteria</taxon>
        <taxon>Pseudomonadati</taxon>
        <taxon>Myxococcota</taxon>
        <taxon>Myxococcia</taxon>
        <taxon>Myxococcales</taxon>
        <taxon>Cystobacterineae</taxon>
        <taxon>Archangiaceae</taxon>
        <taxon>Archangium</taxon>
    </lineage>
</organism>
<proteinExistence type="predicted"/>
<dbReference type="Proteomes" id="UP001207654">
    <property type="component" value="Unassembled WGS sequence"/>
</dbReference>
<name>A0ABT4ACL7_9BACT</name>
<evidence type="ECO:0000313" key="2">
    <source>
        <dbReference type="Proteomes" id="UP001207654"/>
    </source>
</evidence>
<dbReference type="RefSeq" id="WP_267538143.1">
    <property type="nucleotide sequence ID" value="NZ_JAPNKA010000001.1"/>
</dbReference>
<sequence length="482" mass="52742">MSRRATLLMEAEPYSSASGFINALLAEELSQSGHDCQGLYLQRPVSGDTFIPLATADRIRCLRGGLPAELAVYCDRGLGISLPSQASARRTVVLFHGLAGSPATWIGNPIIDRYWVLSSYMQELLTCVLTLPDWRRRRCLTPEAFQVVDRLEPVLPCVDEPDGDPRLRGGELPPHLLRSLEGGEDVVGHALQPGKPDWTAVCSILLLLNRMSKEHGLGQRFRLTVVARNFALVSHALASGPPEAQAARMGLEALGLRLEDVFIPIEHLNQKALFRLFRSARFGLAYNALPEPFGFYVLESVFNGCPIYTNGSGNHRHVLPPGHGIHVREDVGMALGNPNAYGEVAARIFADMQAPESNAVACQKGREYILRTFTRSAFSRSVRASLEQLRFPLPAPLPFEELEVRLAPVVRLLDAEGHVISDFENTKLSPEELGLLGEVRGLRAGQVLARPSLGRELATLQGLCSRGVLALQVPTPKAPPSR</sequence>
<reference evidence="1 2" key="1">
    <citation type="submission" date="2022-11" db="EMBL/GenBank/DDBJ databases">
        <title>Minimal conservation of predation-associated metabolite biosynthetic gene clusters underscores biosynthetic potential of Myxococcota including descriptions for ten novel species: Archangium lansinium sp. nov., Myxococcus landrumus sp. nov., Nannocystis bai.</title>
        <authorList>
            <person name="Ahearne A."/>
            <person name="Stevens C."/>
            <person name="Phillips K."/>
        </authorList>
    </citation>
    <scope>NUCLEOTIDE SEQUENCE [LARGE SCALE GENOMIC DNA]</scope>
    <source>
        <strain evidence="1 2">MIWBW</strain>
    </source>
</reference>
<keyword evidence="2" id="KW-1185">Reference proteome</keyword>
<dbReference type="EMBL" id="JAPNKA010000001">
    <property type="protein sequence ID" value="MCY1079422.1"/>
    <property type="molecule type" value="Genomic_DNA"/>
</dbReference>
<accession>A0ABT4ACL7</accession>
<evidence type="ECO:0000313" key="1">
    <source>
        <dbReference type="EMBL" id="MCY1079422.1"/>
    </source>
</evidence>
<dbReference type="Gene3D" id="3.40.50.2000">
    <property type="entry name" value="Glycogen Phosphorylase B"/>
    <property type="match status" value="1"/>
</dbReference>
<protein>
    <recommendedName>
        <fullName evidence="3">Glycosyl transferase family 1 domain-containing protein</fullName>
    </recommendedName>
</protein>
<dbReference type="SUPFAM" id="SSF53756">
    <property type="entry name" value="UDP-Glycosyltransferase/glycogen phosphorylase"/>
    <property type="match status" value="1"/>
</dbReference>
<evidence type="ECO:0008006" key="3">
    <source>
        <dbReference type="Google" id="ProtNLM"/>
    </source>
</evidence>
<comment type="caution">
    <text evidence="1">The sequence shown here is derived from an EMBL/GenBank/DDBJ whole genome shotgun (WGS) entry which is preliminary data.</text>
</comment>
<gene>
    <name evidence="1" type="ORF">OV287_33690</name>
</gene>